<evidence type="ECO:0000256" key="7">
    <source>
        <dbReference type="SAM" id="Phobius"/>
    </source>
</evidence>
<dbReference type="Gene3D" id="2.70.170.10">
    <property type="entry name" value="Neurotransmitter-gated ion-channel ligand-binding domain"/>
    <property type="match status" value="1"/>
</dbReference>
<dbReference type="InterPro" id="IPR038050">
    <property type="entry name" value="Neuro_actylchol_rec"/>
</dbReference>
<feature type="transmembrane region" description="Helical" evidence="7">
    <location>
        <begin position="218"/>
        <end position="238"/>
    </location>
</feature>
<comment type="subcellular location">
    <subcellularLocation>
        <location evidence="2">Cell membrane</location>
    </subcellularLocation>
    <subcellularLocation>
        <location evidence="1">Membrane</location>
        <topology evidence="1">Multi-pass membrane protein</topology>
    </subcellularLocation>
</comment>
<comment type="caution">
    <text evidence="9">The sequence shown here is derived from an EMBL/GenBank/DDBJ whole genome shotgun (WGS) entry which is preliminary data.</text>
</comment>
<feature type="transmembrane region" description="Helical" evidence="7">
    <location>
        <begin position="339"/>
        <end position="362"/>
    </location>
</feature>
<sequence>MRQDGRVLIFILVLVPSVLSQCLVDKRATELLKESFSDFENYWDEEINVDISLDVHSLNILQNINQLELEATLVREWKIPALRASQSICSDKLSITKFGGMVPVPPVRFSNAIHYSVQKHSVSIYLLQNGTFVHSERFKQTIPCVSKSLSYPFGNTTCSLLWAIDDSLGGKMNYTIKKVNTNGNQAGEFVLSTTNSIQDGTELSIIWTFFRGPNKLLFLFYLPSTLFLIIPWLSLLLGPMAITRVIMNMISLILLLLVYLINFAGLPETSLISAVDLWKIFSLLFVIMIIVELVVVTLMASLGRTRKCSRNRSGRYEMEPLYEEMNDLRNRRTRRTCGVCRISALIVDLITFIVMGTIFVVFNLCYYYEKELIVDYINNFKLEQLKFF</sequence>
<evidence type="ECO:0000313" key="9">
    <source>
        <dbReference type="EMBL" id="CAI5455047.1"/>
    </source>
</evidence>
<dbReference type="AlphaFoldDB" id="A0A9P1J1N6"/>
<evidence type="ECO:0000256" key="1">
    <source>
        <dbReference type="ARBA" id="ARBA00004141"/>
    </source>
</evidence>
<accession>A0A9P1J1N6</accession>
<dbReference type="SUPFAM" id="SSF63712">
    <property type="entry name" value="Nicotinic receptor ligand binding domain-like"/>
    <property type="match status" value="1"/>
</dbReference>
<organism evidence="9 10">
    <name type="scientific">Caenorhabditis angaria</name>
    <dbReference type="NCBI Taxonomy" id="860376"/>
    <lineage>
        <taxon>Eukaryota</taxon>
        <taxon>Metazoa</taxon>
        <taxon>Ecdysozoa</taxon>
        <taxon>Nematoda</taxon>
        <taxon>Chromadorea</taxon>
        <taxon>Rhabditida</taxon>
        <taxon>Rhabditina</taxon>
        <taxon>Rhabditomorpha</taxon>
        <taxon>Rhabditoidea</taxon>
        <taxon>Rhabditidae</taxon>
        <taxon>Peloderinae</taxon>
        <taxon>Caenorhabditis</taxon>
    </lineage>
</organism>
<keyword evidence="5" id="KW-0406">Ion transport</keyword>
<keyword evidence="4" id="KW-1003">Cell membrane</keyword>
<dbReference type="GO" id="GO:0005230">
    <property type="term" value="F:extracellular ligand-gated monoatomic ion channel activity"/>
    <property type="evidence" value="ECO:0007669"/>
    <property type="project" value="InterPro"/>
</dbReference>
<feature type="chain" id="PRO_5040401076" description="Neurotransmitter-gated ion-channel ligand-binding domain-containing protein" evidence="8">
    <location>
        <begin position="21"/>
        <end position="388"/>
    </location>
</feature>
<keyword evidence="7" id="KW-0812">Transmembrane</keyword>
<evidence type="ECO:0000256" key="3">
    <source>
        <dbReference type="ARBA" id="ARBA00022448"/>
    </source>
</evidence>
<feature type="transmembrane region" description="Helical" evidence="7">
    <location>
        <begin position="245"/>
        <end position="265"/>
    </location>
</feature>
<dbReference type="InterPro" id="IPR036734">
    <property type="entry name" value="Neur_chan_lig-bd_sf"/>
</dbReference>
<keyword evidence="7" id="KW-1133">Transmembrane helix</keyword>
<evidence type="ECO:0000256" key="6">
    <source>
        <dbReference type="ARBA" id="ARBA00023303"/>
    </source>
</evidence>
<dbReference type="OrthoDB" id="5830690at2759"/>
<dbReference type="GO" id="GO:0004888">
    <property type="term" value="F:transmembrane signaling receptor activity"/>
    <property type="evidence" value="ECO:0007669"/>
    <property type="project" value="InterPro"/>
</dbReference>
<evidence type="ECO:0000313" key="10">
    <source>
        <dbReference type="Proteomes" id="UP001152747"/>
    </source>
</evidence>
<proteinExistence type="predicted"/>
<name>A0A9P1J1N6_9PELO</name>
<keyword evidence="8" id="KW-0732">Signal</keyword>
<dbReference type="PRINTS" id="PR00253">
    <property type="entry name" value="GABAARECEPTR"/>
</dbReference>
<dbReference type="SUPFAM" id="SSF90112">
    <property type="entry name" value="Neurotransmitter-gated ion-channel transmembrane pore"/>
    <property type="match status" value="1"/>
</dbReference>
<evidence type="ECO:0000256" key="4">
    <source>
        <dbReference type="ARBA" id="ARBA00022475"/>
    </source>
</evidence>
<gene>
    <name evidence="9" type="ORF">CAMP_LOCUS17684</name>
</gene>
<keyword evidence="10" id="KW-1185">Reference proteome</keyword>
<protein>
    <recommendedName>
        <fullName evidence="11">Neurotransmitter-gated ion-channel ligand-binding domain-containing protein</fullName>
    </recommendedName>
</protein>
<feature type="signal peptide" evidence="8">
    <location>
        <begin position="1"/>
        <end position="20"/>
    </location>
</feature>
<evidence type="ECO:0000256" key="8">
    <source>
        <dbReference type="SAM" id="SignalP"/>
    </source>
</evidence>
<keyword evidence="7" id="KW-0472">Membrane</keyword>
<dbReference type="InterPro" id="IPR006201">
    <property type="entry name" value="Neur_channel"/>
</dbReference>
<evidence type="ECO:0000256" key="5">
    <source>
        <dbReference type="ARBA" id="ARBA00023065"/>
    </source>
</evidence>
<evidence type="ECO:0000256" key="2">
    <source>
        <dbReference type="ARBA" id="ARBA00004236"/>
    </source>
</evidence>
<reference evidence="9" key="1">
    <citation type="submission" date="2022-11" db="EMBL/GenBank/DDBJ databases">
        <authorList>
            <person name="Kikuchi T."/>
        </authorList>
    </citation>
    <scope>NUCLEOTIDE SEQUENCE</scope>
    <source>
        <strain evidence="9">PS1010</strain>
    </source>
</reference>
<feature type="transmembrane region" description="Helical" evidence="7">
    <location>
        <begin position="277"/>
        <end position="302"/>
    </location>
</feature>
<dbReference type="GO" id="GO:0005886">
    <property type="term" value="C:plasma membrane"/>
    <property type="evidence" value="ECO:0007669"/>
    <property type="project" value="UniProtKB-SubCell"/>
</dbReference>
<keyword evidence="6" id="KW-0407">Ion channel</keyword>
<dbReference type="InterPro" id="IPR006028">
    <property type="entry name" value="GABAA/Glycine_rcpt"/>
</dbReference>
<dbReference type="Gene3D" id="1.20.58.390">
    <property type="entry name" value="Neurotransmitter-gated ion-channel transmembrane domain"/>
    <property type="match status" value="1"/>
</dbReference>
<keyword evidence="3" id="KW-0813">Transport</keyword>
<evidence type="ECO:0008006" key="11">
    <source>
        <dbReference type="Google" id="ProtNLM"/>
    </source>
</evidence>
<dbReference type="PANTHER" id="PTHR18945">
    <property type="entry name" value="NEUROTRANSMITTER GATED ION CHANNEL"/>
    <property type="match status" value="1"/>
</dbReference>
<dbReference type="InterPro" id="IPR036719">
    <property type="entry name" value="Neuro-gated_channel_TM_sf"/>
</dbReference>
<dbReference type="Proteomes" id="UP001152747">
    <property type="component" value="Unassembled WGS sequence"/>
</dbReference>
<dbReference type="EMBL" id="CANHGI010000006">
    <property type="protein sequence ID" value="CAI5455047.1"/>
    <property type="molecule type" value="Genomic_DNA"/>
</dbReference>